<dbReference type="Proteomes" id="UP000828390">
    <property type="component" value="Unassembled WGS sequence"/>
</dbReference>
<name>A0A9D4HTI9_DREPO</name>
<organism evidence="1 2">
    <name type="scientific">Dreissena polymorpha</name>
    <name type="common">Zebra mussel</name>
    <name type="synonym">Mytilus polymorpha</name>
    <dbReference type="NCBI Taxonomy" id="45954"/>
    <lineage>
        <taxon>Eukaryota</taxon>
        <taxon>Metazoa</taxon>
        <taxon>Spiralia</taxon>
        <taxon>Lophotrochozoa</taxon>
        <taxon>Mollusca</taxon>
        <taxon>Bivalvia</taxon>
        <taxon>Autobranchia</taxon>
        <taxon>Heteroconchia</taxon>
        <taxon>Euheterodonta</taxon>
        <taxon>Imparidentia</taxon>
        <taxon>Neoheterodontei</taxon>
        <taxon>Myida</taxon>
        <taxon>Dreissenoidea</taxon>
        <taxon>Dreissenidae</taxon>
        <taxon>Dreissena</taxon>
    </lineage>
</organism>
<keyword evidence="2" id="KW-1185">Reference proteome</keyword>
<dbReference type="EMBL" id="JAIWYP010000011">
    <property type="protein sequence ID" value="KAH3734515.1"/>
    <property type="molecule type" value="Genomic_DNA"/>
</dbReference>
<reference evidence="1" key="1">
    <citation type="journal article" date="2019" name="bioRxiv">
        <title>The Genome of the Zebra Mussel, Dreissena polymorpha: A Resource for Invasive Species Research.</title>
        <authorList>
            <person name="McCartney M.A."/>
            <person name="Auch B."/>
            <person name="Kono T."/>
            <person name="Mallez S."/>
            <person name="Zhang Y."/>
            <person name="Obille A."/>
            <person name="Becker A."/>
            <person name="Abrahante J.E."/>
            <person name="Garbe J."/>
            <person name="Badalamenti J.P."/>
            <person name="Herman A."/>
            <person name="Mangelson H."/>
            <person name="Liachko I."/>
            <person name="Sullivan S."/>
            <person name="Sone E.D."/>
            <person name="Koren S."/>
            <person name="Silverstein K.A.T."/>
            <person name="Beckman K.B."/>
            <person name="Gohl D.M."/>
        </authorList>
    </citation>
    <scope>NUCLEOTIDE SEQUENCE</scope>
    <source>
        <strain evidence="1">Duluth1</strain>
        <tissue evidence="1">Whole animal</tissue>
    </source>
</reference>
<protein>
    <submittedName>
        <fullName evidence="1">Uncharacterized protein</fullName>
    </submittedName>
</protein>
<comment type="caution">
    <text evidence="1">The sequence shown here is derived from an EMBL/GenBank/DDBJ whole genome shotgun (WGS) entry which is preliminary data.</text>
</comment>
<reference evidence="1" key="2">
    <citation type="submission" date="2020-11" db="EMBL/GenBank/DDBJ databases">
        <authorList>
            <person name="McCartney M.A."/>
            <person name="Auch B."/>
            <person name="Kono T."/>
            <person name="Mallez S."/>
            <person name="Becker A."/>
            <person name="Gohl D.M."/>
            <person name="Silverstein K.A.T."/>
            <person name="Koren S."/>
            <person name="Bechman K.B."/>
            <person name="Herman A."/>
            <person name="Abrahante J.E."/>
            <person name="Garbe J."/>
        </authorList>
    </citation>
    <scope>NUCLEOTIDE SEQUENCE</scope>
    <source>
        <strain evidence="1">Duluth1</strain>
        <tissue evidence="1">Whole animal</tissue>
    </source>
</reference>
<proteinExistence type="predicted"/>
<sequence length="69" mass="7571">MSETRTHGANYNGNDVIRRDRDTLSLLGTLVDTRLQVSSLNNAISRRLVLIPETTSSKSSATLETCSAY</sequence>
<gene>
    <name evidence="1" type="ORF">DPMN_040954</name>
</gene>
<evidence type="ECO:0000313" key="2">
    <source>
        <dbReference type="Proteomes" id="UP000828390"/>
    </source>
</evidence>
<accession>A0A9D4HTI9</accession>
<evidence type="ECO:0000313" key="1">
    <source>
        <dbReference type="EMBL" id="KAH3734515.1"/>
    </source>
</evidence>
<dbReference type="AlphaFoldDB" id="A0A9D4HTI9"/>